<evidence type="ECO:0000259" key="5">
    <source>
        <dbReference type="Pfam" id="PF08028"/>
    </source>
</evidence>
<dbReference type="RefSeq" id="WP_188762877.1">
    <property type="nucleotide sequence ID" value="NZ_BMJM01000006.1"/>
</dbReference>
<dbReference type="EMBL" id="BMJM01000006">
    <property type="protein sequence ID" value="GGE14269.1"/>
    <property type="molecule type" value="Genomic_DNA"/>
</dbReference>
<dbReference type="SUPFAM" id="SSF47203">
    <property type="entry name" value="Acyl-CoA dehydrogenase C-terminal domain-like"/>
    <property type="match status" value="1"/>
</dbReference>
<comment type="caution">
    <text evidence="6">The sequence shown here is derived from an EMBL/GenBank/DDBJ whole genome shotgun (WGS) entry which is preliminary data.</text>
</comment>
<evidence type="ECO:0000259" key="4">
    <source>
        <dbReference type="Pfam" id="PF02771"/>
    </source>
</evidence>
<dbReference type="Gene3D" id="1.10.540.10">
    <property type="entry name" value="Acyl-CoA dehydrogenase/oxidase, N-terminal domain"/>
    <property type="match status" value="1"/>
</dbReference>
<reference evidence="6" key="1">
    <citation type="journal article" date="2014" name="Int. J. Syst. Evol. Microbiol.">
        <title>Complete genome sequence of Corynebacterium casei LMG S-19264T (=DSM 44701T), isolated from a smear-ripened cheese.</title>
        <authorList>
            <consortium name="US DOE Joint Genome Institute (JGI-PGF)"/>
            <person name="Walter F."/>
            <person name="Albersmeier A."/>
            <person name="Kalinowski J."/>
            <person name="Ruckert C."/>
        </authorList>
    </citation>
    <scope>NUCLEOTIDE SEQUENCE</scope>
    <source>
        <strain evidence="6">CGMCC 1.15519</strain>
    </source>
</reference>
<dbReference type="InterPro" id="IPR009100">
    <property type="entry name" value="AcylCoA_DH/oxidase_NM_dom_sf"/>
</dbReference>
<keyword evidence="2" id="KW-0560">Oxidoreductase</keyword>
<protein>
    <submittedName>
        <fullName evidence="6">Acyl-CoA dehydrogenase</fullName>
    </submittedName>
</protein>
<feature type="domain" description="Acyl-CoA oxidase/dehydrogenase middle" evidence="3">
    <location>
        <begin position="128"/>
        <end position="217"/>
    </location>
</feature>
<dbReference type="SUPFAM" id="SSF56645">
    <property type="entry name" value="Acyl-CoA dehydrogenase NM domain-like"/>
    <property type="match status" value="1"/>
</dbReference>
<evidence type="ECO:0000256" key="1">
    <source>
        <dbReference type="ARBA" id="ARBA00022630"/>
    </source>
</evidence>
<dbReference type="InterPro" id="IPR013786">
    <property type="entry name" value="AcylCoA_DH/ox_N"/>
</dbReference>
<keyword evidence="1" id="KW-0285">Flavoprotein</keyword>
<dbReference type="PANTHER" id="PTHR43831:SF1">
    <property type="entry name" value="ISOBUTYRYL-COA DEHYDROGENASE, MITOCHONDRIAL"/>
    <property type="match status" value="1"/>
</dbReference>
<dbReference type="GO" id="GO:0050660">
    <property type="term" value="F:flavin adenine dinucleotide binding"/>
    <property type="evidence" value="ECO:0007669"/>
    <property type="project" value="InterPro"/>
</dbReference>
<keyword evidence="7" id="KW-1185">Reference proteome</keyword>
<accession>A0A916ZW21</accession>
<dbReference type="Pfam" id="PF02771">
    <property type="entry name" value="Acyl-CoA_dh_N"/>
    <property type="match status" value="1"/>
</dbReference>
<dbReference type="GO" id="GO:0016627">
    <property type="term" value="F:oxidoreductase activity, acting on the CH-CH group of donors"/>
    <property type="evidence" value="ECO:0007669"/>
    <property type="project" value="InterPro"/>
</dbReference>
<sequence length="382" mass="40179">MSAIVVTHTAPKGLDAILAELTTAFAATAAEADATGRLPAENFARLHAAGLIGLTAPTEIGGGGADLATTLKVVRAVARGEPATALILVMTYLHLNGLTRGGPLDGPRRRVAEDSVRNGALINAFRVEPELGTPARGGVPATIARRDGGRWLISGRKIFSTGVPVLSWFNVWAVTDEPTPRIGAFLVHRSAPGWRIDETWDHTGLRASASHDVIFESTPTPLDHATGLTKVGTPSTPPEASFLAWNAVLTAGIYDAIAQNARDWFVHWAANRIPANLGAPLSSLPRYQEAVGAADALLLANRALLASAVRGEISPAESSLIKYAVTENAIKLTQDLVALSGNPGLSRHNPLQRHLRDVLCGRVHTPQADAALRAAGRAAFAK</sequence>
<dbReference type="Pfam" id="PF08028">
    <property type="entry name" value="Acyl-CoA_dh_2"/>
    <property type="match status" value="1"/>
</dbReference>
<feature type="domain" description="Acyl-CoA dehydrogenase/oxidase N-terminal" evidence="4">
    <location>
        <begin position="25"/>
        <end position="93"/>
    </location>
</feature>
<dbReference type="PANTHER" id="PTHR43831">
    <property type="entry name" value="ISOBUTYRYL-COA DEHYDROGENASE"/>
    <property type="match status" value="1"/>
</dbReference>
<dbReference type="Gene3D" id="2.40.110.10">
    <property type="entry name" value="Butyryl-CoA Dehydrogenase, subunit A, domain 2"/>
    <property type="match status" value="1"/>
</dbReference>
<name>A0A916ZW21_9SPHN</name>
<dbReference type="InterPro" id="IPR006091">
    <property type="entry name" value="Acyl-CoA_Oxase/DH_mid-dom"/>
</dbReference>
<dbReference type="Gene3D" id="1.20.140.10">
    <property type="entry name" value="Butyryl-CoA Dehydrogenase, subunit A, domain 3"/>
    <property type="match status" value="1"/>
</dbReference>
<gene>
    <name evidence="6" type="ORF">GCM10011529_20800</name>
</gene>
<reference evidence="6" key="2">
    <citation type="submission" date="2020-09" db="EMBL/GenBank/DDBJ databases">
        <authorList>
            <person name="Sun Q."/>
            <person name="Zhou Y."/>
        </authorList>
    </citation>
    <scope>NUCLEOTIDE SEQUENCE</scope>
    <source>
        <strain evidence="6">CGMCC 1.15519</strain>
    </source>
</reference>
<dbReference type="InterPro" id="IPR013107">
    <property type="entry name" value="Acyl-CoA_DH_C"/>
</dbReference>
<dbReference type="AlphaFoldDB" id="A0A916ZW21"/>
<evidence type="ECO:0000313" key="6">
    <source>
        <dbReference type="EMBL" id="GGE14269.1"/>
    </source>
</evidence>
<proteinExistence type="predicted"/>
<organism evidence="6 7">
    <name type="scientific">Sandarakinorhabdus glacialis</name>
    <dbReference type="NCBI Taxonomy" id="1614636"/>
    <lineage>
        <taxon>Bacteria</taxon>
        <taxon>Pseudomonadati</taxon>
        <taxon>Pseudomonadota</taxon>
        <taxon>Alphaproteobacteria</taxon>
        <taxon>Sphingomonadales</taxon>
        <taxon>Sphingosinicellaceae</taxon>
        <taxon>Sandarakinorhabdus</taxon>
    </lineage>
</organism>
<dbReference type="InterPro" id="IPR052547">
    <property type="entry name" value="Mito_Isobutyryl-CoADH"/>
</dbReference>
<evidence type="ECO:0000256" key="2">
    <source>
        <dbReference type="ARBA" id="ARBA00023002"/>
    </source>
</evidence>
<dbReference type="Pfam" id="PF02770">
    <property type="entry name" value="Acyl-CoA_dh_M"/>
    <property type="match status" value="1"/>
</dbReference>
<dbReference type="InterPro" id="IPR037069">
    <property type="entry name" value="AcylCoA_DH/ox_N_sf"/>
</dbReference>
<dbReference type="Proteomes" id="UP000635071">
    <property type="component" value="Unassembled WGS sequence"/>
</dbReference>
<dbReference type="PIRSF" id="PIRSF016578">
    <property type="entry name" value="HsaA"/>
    <property type="match status" value="1"/>
</dbReference>
<evidence type="ECO:0000259" key="3">
    <source>
        <dbReference type="Pfam" id="PF02770"/>
    </source>
</evidence>
<dbReference type="InterPro" id="IPR046373">
    <property type="entry name" value="Acyl-CoA_Oxase/DH_mid-dom_sf"/>
</dbReference>
<evidence type="ECO:0000313" key="7">
    <source>
        <dbReference type="Proteomes" id="UP000635071"/>
    </source>
</evidence>
<feature type="domain" description="Acyl-CoA dehydrogenase C-terminal" evidence="5">
    <location>
        <begin position="257"/>
        <end position="365"/>
    </location>
</feature>
<dbReference type="InterPro" id="IPR036250">
    <property type="entry name" value="AcylCo_DH-like_C"/>
</dbReference>